<comment type="caution">
    <text evidence="2">The sequence shown here is derived from an EMBL/GenBank/DDBJ whole genome shotgun (WGS) entry which is preliminary data.</text>
</comment>
<organism evidence="2 3">
    <name type="scientific">Natronococcus pandeyae</name>
    <dbReference type="NCBI Taxonomy" id="2055836"/>
    <lineage>
        <taxon>Archaea</taxon>
        <taxon>Methanobacteriati</taxon>
        <taxon>Methanobacteriota</taxon>
        <taxon>Stenosarchaea group</taxon>
        <taxon>Halobacteria</taxon>
        <taxon>Halobacteriales</taxon>
        <taxon>Natrialbaceae</taxon>
        <taxon>Natronococcus</taxon>
    </lineage>
</organism>
<proteinExistence type="predicted"/>
<evidence type="ECO:0000313" key="3">
    <source>
        <dbReference type="Proteomes" id="UP000766904"/>
    </source>
</evidence>
<feature type="compositionally biased region" description="Basic and acidic residues" evidence="1">
    <location>
        <begin position="53"/>
        <end position="62"/>
    </location>
</feature>
<gene>
    <name evidence="2" type="ORF">CV102_25590</name>
</gene>
<keyword evidence="3" id="KW-1185">Reference proteome</keyword>
<sequence length="219" mass="23896">MSATTTTSADFNLSDYDSTDAKLTALTNELLAVKQENAELRDRVAELEETVEEHESNHETHGKNLAKTNARVAKLEEAGEQSPNESESPAGELYRPETPLEEVCAAPDTIANESLTANQQRARSFAADVTNYTKSVPAGRAIKSSELRRVLTAIEGKHVHTQTTDRVMKILDDLGKDGVKIRKGQDGERVVVFTDAIAERLKQTNGVVIGTRDQPPGQV</sequence>
<dbReference type="EMBL" id="PHNJ01000031">
    <property type="protein sequence ID" value="TYL35845.1"/>
    <property type="molecule type" value="Genomic_DNA"/>
</dbReference>
<evidence type="ECO:0000256" key="1">
    <source>
        <dbReference type="SAM" id="MobiDB-lite"/>
    </source>
</evidence>
<dbReference type="RefSeq" id="WP_148860791.1">
    <property type="nucleotide sequence ID" value="NZ_PHNJ01000031.1"/>
</dbReference>
<reference evidence="2" key="1">
    <citation type="submission" date="2017-11" db="EMBL/GenBank/DDBJ databases">
        <authorList>
            <person name="Kajale S.C."/>
            <person name="Sharma A."/>
        </authorList>
    </citation>
    <scope>NUCLEOTIDE SEQUENCE</scope>
    <source>
        <strain evidence="2">LS1_42</strain>
    </source>
</reference>
<evidence type="ECO:0000313" key="2">
    <source>
        <dbReference type="EMBL" id="TYL35845.1"/>
    </source>
</evidence>
<dbReference type="AlphaFoldDB" id="A0A8J8TPF7"/>
<dbReference type="OrthoDB" id="302880at2157"/>
<dbReference type="Proteomes" id="UP000766904">
    <property type="component" value="Unassembled WGS sequence"/>
</dbReference>
<dbReference type="Gene3D" id="1.10.287.1490">
    <property type="match status" value="1"/>
</dbReference>
<accession>A0A8J8TPF7</accession>
<feature type="region of interest" description="Disordered" evidence="1">
    <location>
        <begin position="46"/>
        <end position="95"/>
    </location>
</feature>
<name>A0A8J8TPF7_9EURY</name>
<protein>
    <submittedName>
        <fullName evidence="2">Uncharacterized protein</fullName>
    </submittedName>
</protein>